<gene>
    <name evidence="2" type="ORF">QCL97_012375</name>
</gene>
<evidence type="ECO:0000313" key="2">
    <source>
        <dbReference type="EMBL" id="MEJ8675523.1"/>
    </source>
</evidence>
<accession>A0ABU8V2W3</accession>
<protein>
    <submittedName>
        <fullName evidence="2">Tail fiber assembly protein</fullName>
    </submittedName>
</protein>
<dbReference type="Proteomes" id="UP001224516">
    <property type="component" value="Unassembled WGS sequence"/>
</dbReference>
<dbReference type="InterPro" id="IPR031893">
    <property type="entry name" value="Phage_tail_APC"/>
</dbReference>
<name>A0ABU8V2W3_9NEIS</name>
<evidence type="ECO:0000259" key="1">
    <source>
        <dbReference type="Pfam" id="PF16778"/>
    </source>
</evidence>
<dbReference type="EMBL" id="JAVFJF020000024">
    <property type="protein sequence ID" value="MEJ8675523.1"/>
    <property type="molecule type" value="Genomic_DNA"/>
</dbReference>
<proteinExistence type="predicted"/>
<keyword evidence="3" id="KW-1185">Reference proteome</keyword>
<evidence type="ECO:0000313" key="3">
    <source>
        <dbReference type="Proteomes" id="UP001224516"/>
    </source>
</evidence>
<feature type="domain" description="Phage tail assembly chaperone-like" evidence="1">
    <location>
        <begin position="19"/>
        <end position="76"/>
    </location>
</feature>
<sequence length="80" mass="9455">MEQQITEQLVAGFREAQLRELRQRRDVLLRACDWTQMPDAVLTEEQKAAWQTYRKALRDLPETTENLDKVEWPTAPTPSR</sequence>
<dbReference type="Pfam" id="PF16778">
    <property type="entry name" value="Phage_tail_APC"/>
    <property type="match status" value="1"/>
</dbReference>
<comment type="caution">
    <text evidence="2">The sequence shown here is derived from an EMBL/GenBank/DDBJ whole genome shotgun (WGS) entry which is preliminary data.</text>
</comment>
<reference evidence="2 3" key="1">
    <citation type="submission" date="2023-12" db="EMBL/GenBank/DDBJ databases">
        <title>Evaluation and characterization of a potential secondary metabolite violacein from indigenous Chromobacterium amazonense SAM215.</title>
        <authorList>
            <person name="Tarafdar M.R."/>
            <person name="Abedin S.M."/>
            <person name="Atiqua A."/>
            <person name="Saha A."/>
            <person name="Khan S.N."/>
        </authorList>
    </citation>
    <scope>NUCLEOTIDE SEQUENCE [LARGE SCALE GENOMIC DNA]</scope>
    <source>
        <strain evidence="2 3">SAM215</strain>
    </source>
</reference>
<organism evidence="2 3">
    <name type="scientific">Chromobacterium amazonense</name>
    <dbReference type="NCBI Taxonomy" id="1382803"/>
    <lineage>
        <taxon>Bacteria</taxon>
        <taxon>Pseudomonadati</taxon>
        <taxon>Pseudomonadota</taxon>
        <taxon>Betaproteobacteria</taxon>
        <taxon>Neisseriales</taxon>
        <taxon>Chromobacteriaceae</taxon>
        <taxon>Chromobacterium</taxon>
    </lineage>
</organism>
<dbReference type="RefSeq" id="WP_307912215.1">
    <property type="nucleotide sequence ID" value="NZ_JAVFJF020000024.1"/>
</dbReference>
<dbReference type="Gene3D" id="6.10.140.1310">
    <property type="match status" value="1"/>
</dbReference>